<dbReference type="Gene3D" id="3.10.10.10">
    <property type="entry name" value="HIV Type 1 Reverse Transcriptase, subunit A, domain 1"/>
    <property type="match status" value="1"/>
</dbReference>
<proteinExistence type="predicted"/>
<sequence>MLSGVTPGGAASWVKLAGSTVFSSVDAASGFWQIPLEEDRALLTTFITPLGSTAEATPTWIQFLDSS</sequence>
<accession>A0ABV0XG39</accession>
<dbReference type="EMBL" id="JAHRIP010001599">
    <property type="protein sequence ID" value="MEQ2280420.1"/>
    <property type="molecule type" value="Genomic_DNA"/>
</dbReference>
<dbReference type="Gene3D" id="3.30.70.270">
    <property type="match status" value="1"/>
</dbReference>
<name>A0ABV0XG39_9TELE</name>
<keyword evidence="2" id="KW-1185">Reference proteome</keyword>
<organism evidence="1 2">
    <name type="scientific">Ameca splendens</name>
    <dbReference type="NCBI Taxonomy" id="208324"/>
    <lineage>
        <taxon>Eukaryota</taxon>
        <taxon>Metazoa</taxon>
        <taxon>Chordata</taxon>
        <taxon>Craniata</taxon>
        <taxon>Vertebrata</taxon>
        <taxon>Euteleostomi</taxon>
        <taxon>Actinopterygii</taxon>
        <taxon>Neopterygii</taxon>
        <taxon>Teleostei</taxon>
        <taxon>Neoteleostei</taxon>
        <taxon>Acanthomorphata</taxon>
        <taxon>Ovalentaria</taxon>
        <taxon>Atherinomorphae</taxon>
        <taxon>Cyprinodontiformes</taxon>
        <taxon>Goodeidae</taxon>
        <taxon>Ameca</taxon>
    </lineage>
</organism>
<dbReference type="Proteomes" id="UP001469553">
    <property type="component" value="Unassembled WGS sequence"/>
</dbReference>
<comment type="caution">
    <text evidence="1">The sequence shown here is derived from an EMBL/GenBank/DDBJ whole genome shotgun (WGS) entry which is preliminary data.</text>
</comment>
<evidence type="ECO:0000313" key="2">
    <source>
        <dbReference type="Proteomes" id="UP001469553"/>
    </source>
</evidence>
<dbReference type="InterPro" id="IPR043128">
    <property type="entry name" value="Rev_trsase/Diguanyl_cyclase"/>
</dbReference>
<reference evidence="1 2" key="1">
    <citation type="submission" date="2021-06" db="EMBL/GenBank/DDBJ databases">
        <authorList>
            <person name="Palmer J.M."/>
        </authorList>
    </citation>
    <scope>NUCLEOTIDE SEQUENCE [LARGE SCALE GENOMIC DNA]</scope>
    <source>
        <strain evidence="1 2">AS_MEX2019</strain>
        <tissue evidence="1">Muscle</tissue>
    </source>
</reference>
<dbReference type="InterPro" id="IPR043502">
    <property type="entry name" value="DNA/RNA_pol_sf"/>
</dbReference>
<gene>
    <name evidence="1" type="ORF">AMECASPLE_019655</name>
</gene>
<dbReference type="SUPFAM" id="SSF56672">
    <property type="entry name" value="DNA/RNA polymerases"/>
    <property type="match status" value="1"/>
</dbReference>
<protein>
    <submittedName>
        <fullName evidence="1">Uncharacterized protein</fullName>
    </submittedName>
</protein>
<evidence type="ECO:0000313" key="1">
    <source>
        <dbReference type="EMBL" id="MEQ2280420.1"/>
    </source>
</evidence>